<dbReference type="AlphaFoldDB" id="A0A175YCY8"/>
<dbReference type="GO" id="GO:0004560">
    <property type="term" value="F:alpha-L-fucosidase activity"/>
    <property type="evidence" value="ECO:0007669"/>
    <property type="project" value="InterPro"/>
</dbReference>
<organism evidence="4 5">
    <name type="scientific">Daucus carota subsp. sativus</name>
    <name type="common">Carrot</name>
    <dbReference type="NCBI Taxonomy" id="79200"/>
    <lineage>
        <taxon>Eukaryota</taxon>
        <taxon>Viridiplantae</taxon>
        <taxon>Streptophyta</taxon>
        <taxon>Embryophyta</taxon>
        <taxon>Tracheophyta</taxon>
        <taxon>Spermatophyta</taxon>
        <taxon>Magnoliopsida</taxon>
        <taxon>eudicotyledons</taxon>
        <taxon>Gunneridae</taxon>
        <taxon>Pentapetalae</taxon>
        <taxon>asterids</taxon>
        <taxon>campanulids</taxon>
        <taxon>Apiales</taxon>
        <taxon>Apiaceae</taxon>
        <taxon>Apioideae</taxon>
        <taxon>Scandiceae</taxon>
        <taxon>Daucinae</taxon>
        <taxon>Daucus</taxon>
        <taxon>Daucus sect. Daucus</taxon>
    </lineage>
</organism>
<dbReference type="Gramene" id="KZM81479">
    <property type="protein sequence ID" value="KZM81479"/>
    <property type="gene ID" value="DCAR_029092"/>
</dbReference>
<dbReference type="Pfam" id="PF21307">
    <property type="entry name" value="Glyco_hydro_95_C"/>
    <property type="match status" value="1"/>
</dbReference>
<reference evidence="4" key="1">
    <citation type="journal article" date="2016" name="Nat. Genet.">
        <title>A high-quality carrot genome assembly provides new insights into carotenoid accumulation and asterid genome evolution.</title>
        <authorList>
            <person name="Iorizzo M."/>
            <person name="Ellison S."/>
            <person name="Senalik D."/>
            <person name="Zeng P."/>
            <person name="Satapoomin P."/>
            <person name="Huang J."/>
            <person name="Bowman M."/>
            <person name="Iovene M."/>
            <person name="Sanseverino W."/>
            <person name="Cavagnaro P."/>
            <person name="Yildiz M."/>
            <person name="Macko-Podgorni A."/>
            <person name="Moranska E."/>
            <person name="Grzebelus E."/>
            <person name="Grzebelus D."/>
            <person name="Ashrafi H."/>
            <person name="Zheng Z."/>
            <person name="Cheng S."/>
            <person name="Spooner D."/>
            <person name="Van Deynze A."/>
            <person name="Simon P."/>
        </authorList>
    </citation>
    <scope>NUCLEOTIDE SEQUENCE</scope>
    <source>
        <tissue evidence="4">Leaf</tissue>
    </source>
</reference>
<gene>
    <name evidence="4" type="ORF">DCAR_0933439</name>
</gene>
<name>A0A175YCY8_DAUCS</name>
<reference evidence="4" key="2">
    <citation type="submission" date="2022-03" db="EMBL/GenBank/DDBJ databases">
        <title>Draft title - Genomic analysis of global carrot germplasm unveils the trajectory of domestication and the origin of high carotenoid orange carrot.</title>
        <authorList>
            <person name="Iorizzo M."/>
            <person name="Ellison S."/>
            <person name="Senalik D."/>
            <person name="Macko-Podgorni A."/>
            <person name="Grzebelus D."/>
            <person name="Bostan H."/>
            <person name="Rolling W."/>
            <person name="Curaba J."/>
            <person name="Simon P."/>
        </authorList>
    </citation>
    <scope>NUCLEOTIDE SEQUENCE</scope>
    <source>
        <tissue evidence="4">Leaf</tissue>
    </source>
</reference>
<keyword evidence="5" id="KW-1185">Reference proteome</keyword>
<dbReference type="FunFam" id="1.50.10.10:FF:000028">
    <property type="entry name" value="Alpha-L-fucosidase 2"/>
    <property type="match status" value="1"/>
</dbReference>
<dbReference type="Pfam" id="PF14498">
    <property type="entry name" value="Glyco_hyd_65N_2"/>
    <property type="match status" value="1"/>
</dbReference>
<feature type="domain" description="Alpha fucosidase A-like C-terminal" evidence="2">
    <location>
        <begin position="740"/>
        <end position="801"/>
    </location>
</feature>
<dbReference type="InterPro" id="IPR049053">
    <property type="entry name" value="AFCA-like_C"/>
</dbReference>
<sequence>MENDDEWVMVGRQREKDLWHPSGHVDRISDESKALKVRFNGPAEYWTDALPIGNGRLGAMVWGGVLSETINLNEDTLWTGNPGNYADSNAPEVVSEVRGLVDAGKYAEATTAAAPLLGKPTEVYQLVGDLKIDYDDSHAAYDKSSYQRELDLDTATVKVQYFVGDTEFTREHFISNPDQVILMKISGSKSGSLSFTVYLDSLLNHELQVSTTNQIIMKGSCPGQRTPPELNDNPQGIQFSAVLDVQISENAGKLYALEGQKLKVEGADWAIMLLAASSSFSGPFTKASDSKKDPTQESLKTLNLIRNFSYTELLARHLDDYQNLFHRVSLQLSKSSKTVAKDGPLVTDKYLKDSGDDRVSTAQRVENFQIDEDPSLVELIFQYGRYLLISCSRPGTQAANLQGIWNSNIQPPWDCAPHLNINLQMNYWLSLPCNLNECQEPLFDYMSSLSINGSKTAKVDYEAKGWVAHQVSDIWAKTSRDRGKVVWSLWPMGGAWLCTHLWEHYTFTMDKDFLEKVFSLLEGCVSFLLDWLIEGRGIYLETNPSTSPEHPFIAPDGQPASVSYSTTMDMAIIREVFSAFVSAAKILGKSEDDLVAKVLEAQPRLYPTKIARDGCIMEWALDFQDPKVSHRHLSHLFGLFPGHSITLEKNPGLCKAAENSIYKRGEDGPGWSTMWKAALWARLHNGEHAYRMVKHLIQLRYPTETNFEGGLYSNLFGAHPPFQIDANFGFPAAVSEMLVQSTLQDLHLLPALPRDKWPNGNIRGFKARGGLTVNIYWGEGDLREVGLWTNHSDCTTRLHYRGTIVTIMLSHSRVYTFNYQLKCIKSCAF</sequence>
<dbReference type="SUPFAM" id="SSF48208">
    <property type="entry name" value="Six-hairpin glycosidases"/>
    <property type="match status" value="1"/>
</dbReference>
<accession>A0A175YCY8</accession>
<dbReference type="PANTHER" id="PTHR31084:SF0">
    <property type="entry name" value="ALPHA-L-FUCOSIDASE 2"/>
    <property type="match status" value="1"/>
</dbReference>
<evidence type="ECO:0000259" key="3">
    <source>
        <dbReference type="Pfam" id="PF22124"/>
    </source>
</evidence>
<dbReference type="InterPro" id="IPR008928">
    <property type="entry name" value="6-hairpin_glycosidase_sf"/>
</dbReference>
<dbReference type="InterPro" id="IPR016518">
    <property type="entry name" value="Alpha-L-fucosidase"/>
</dbReference>
<dbReference type="InterPro" id="IPR027414">
    <property type="entry name" value="GH95_N_dom"/>
</dbReference>
<protein>
    <submittedName>
        <fullName evidence="4">Uncharacterized protein</fullName>
    </submittedName>
</protein>
<evidence type="ECO:0000313" key="5">
    <source>
        <dbReference type="Proteomes" id="UP000077755"/>
    </source>
</evidence>
<dbReference type="InterPro" id="IPR054363">
    <property type="entry name" value="GH95_cat"/>
</dbReference>
<dbReference type="EMBL" id="CP093351">
    <property type="protein sequence ID" value="WOH13926.1"/>
    <property type="molecule type" value="Genomic_DNA"/>
</dbReference>
<dbReference type="GO" id="GO:0005975">
    <property type="term" value="P:carbohydrate metabolic process"/>
    <property type="evidence" value="ECO:0007669"/>
    <property type="project" value="InterPro"/>
</dbReference>
<evidence type="ECO:0000259" key="2">
    <source>
        <dbReference type="Pfam" id="PF21307"/>
    </source>
</evidence>
<feature type="domain" description="Glycosyl hydrolase family 95 catalytic" evidence="3">
    <location>
        <begin position="309"/>
        <end position="738"/>
    </location>
</feature>
<evidence type="ECO:0000313" key="4">
    <source>
        <dbReference type="EMBL" id="WOH13926.1"/>
    </source>
</evidence>
<dbReference type="PIRSF" id="PIRSF007663">
    <property type="entry name" value="UCP007663"/>
    <property type="match status" value="1"/>
</dbReference>
<evidence type="ECO:0000259" key="1">
    <source>
        <dbReference type="Pfam" id="PF14498"/>
    </source>
</evidence>
<dbReference type="KEGG" id="dcr:108201023"/>
<dbReference type="InterPro" id="IPR012341">
    <property type="entry name" value="6hp_glycosidase-like_sf"/>
</dbReference>
<dbReference type="Pfam" id="PF22124">
    <property type="entry name" value="Glyco_hydro_95_cat"/>
    <property type="match status" value="1"/>
</dbReference>
<dbReference type="PANTHER" id="PTHR31084">
    <property type="entry name" value="ALPHA-L-FUCOSIDASE 2"/>
    <property type="match status" value="1"/>
</dbReference>
<feature type="domain" description="Glycosyl hydrolase family 95 N-terminal" evidence="1">
    <location>
        <begin position="38"/>
        <end position="281"/>
    </location>
</feature>
<dbReference type="Gene3D" id="1.50.10.10">
    <property type="match status" value="1"/>
</dbReference>
<proteinExistence type="predicted"/>
<dbReference type="Proteomes" id="UP000077755">
    <property type="component" value="Chromosome 9"/>
</dbReference>